<protein>
    <recommendedName>
        <fullName evidence="2">Tyrosine specific protein phosphatases domain-containing protein</fullName>
    </recommendedName>
</protein>
<organism evidence="3 4">
    <name type="scientific">Prauserella flavalba</name>
    <dbReference type="NCBI Taxonomy" id="1477506"/>
    <lineage>
        <taxon>Bacteria</taxon>
        <taxon>Bacillati</taxon>
        <taxon>Actinomycetota</taxon>
        <taxon>Actinomycetes</taxon>
        <taxon>Pseudonocardiales</taxon>
        <taxon>Pseudonocardiaceae</taxon>
        <taxon>Prauserella</taxon>
    </lineage>
</organism>
<dbReference type="SUPFAM" id="SSF52799">
    <property type="entry name" value="(Phosphotyrosine protein) phosphatases II"/>
    <property type="match status" value="1"/>
</dbReference>
<dbReference type="InterPro" id="IPR029021">
    <property type="entry name" value="Prot-tyrosine_phosphatase-like"/>
</dbReference>
<dbReference type="EMBL" id="MASU01000005">
    <property type="protein sequence ID" value="PXY36649.1"/>
    <property type="molecule type" value="Genomic_DNA"/>
</dbReference>
<accession>A0A318MCP3</accession>
<proteinExistence type="inferred from homology"/>
<feature type="domain" description="Tyrosine specific protein phosphatases" evidence="2">
    <location>
        <begin position="115"/>
        <end position="155"/>
    </location>
</feature>
<dbReference type="PROSITE" id="PS00383">
    <property type="entry name" value="TYR_PHOSPHATASE_1"/>
    <property type="match status" value="1"/>
</dbReference>
<dbReference type="Pfam" id="PF13350">
    <property type="entry name" value="Y_phosphatase3"/>
    <property type="match status" value="1"/>
</dbReference>
<evidence type="ECO:0000313" key="4">
    <source>
        <dbReference type="Proteomes" id="UP000247892"/>
    </source>
</evidence>
<dbReference type="PANTHER" id="PTHR31126">
    <property type="entry name" value="TYROSINE-PROTEIN PHOSPHATASE"/>
    <property type="match status" value="1"/>
</dbReference>
<reference evidence="3 4" key="1">
    <citation type="submission" date="2016-07" db="EMBL/GenBank/DDBJ databases">
        <title>Draft genome sequence of Prauserella sp. YIM 121212, isolated from alkaline soil.</title>
        <authorList>
            <person name="Ruckert C."/>
            <person name="Albersmeier A."/>
            <person name="Jiang C.-L."/>
            <person name="Jiang Y."/>
            <person name="Kalinowski J."/>
            <person name="Schneider O."/>
            <person name="Winkler A."/>
            <person name="Zotchev S.B."/>
        </authorList>
    </citation>
    <scope>NUCLEOTIDE SEQUENCE [LARGE SCALE GENOMIC DNA]</scope>
    <source>
        <strain evidence="3 4">YIM 121212</strain>
    </source>
</reference>
<dbReference type="GO" id="GO:0004721">
    <property type="term" value="F:phosphoprotein phosphatase activity"/>
    <property type="evidence" value="ECO:0007669"/>
    <property type="project" value="InterPro"/>
</dbReference>
<evidence type="ECO:0000313" key="3">
    <source>
        <dbReference type="EMBL" id="PXY36649.1"/>
    </source>
</evidence>
<dbReference type="InterPro" id="IPR000387">
    <property type="entry name" value="Tyr_Pase_dom"/>
</dbReference>
<sequence>MSTLGNLTPQRHLSFAGTYNVRDVGGYPTASGGTIRWGTLIRADALHRLDQAALAAVAELGVRTVLDLREDGERAAAPDAFDGATLELRSLPIFADRLAVAADVPLERIYQHMVEDFGDALTAAVRALARPGALPAIVHCSAGKDRTGVVVALALSVAGVAPEVIAEDYALTSRYLGAEFLADIERRIAALGLSQQHVRDHAIACPPELILSTLERVNERHGSVAEFLLAHGATSDELAALRTALVENPEE</sequence>
<name>A0A318MCP3_9PSEU</name>
<dbReference type="PANTHER" id="PTHR31126:SF1">
    <property type="entry name" value="TYROSINE SPECIFIC PROTEIN PHOSPHATASES DOMAIN-CONTAINING PROTEIN"/>
    <property type="match status" value="1"/>
</dbReference>
<dbReference type="InterPro" id="IPR026893">
    <property type="entry name" value="Tyr/Ser_Pase_IphP-type"/>
</dbReference>
<dbReference type="InterPro" id="IPR016130">
    <property type="entry name" value="Tyr_Pase_AS"/>
</dbReference>
<dbReference type="OrthoDB" id="1188001at2"/>
<dbReference type="Proteomes" id="UP000247892">
    <property type="component" value="Unassembled WGS sequence"/>
</dbReference>
<gene>
    <name evidence="3" type="ORF">BA062_14885</name>
</gene>
<keyword evidence="4" id="KW-1185">Reference proteome</keyword>
<comment type="caution">
    <text evidence="3">The sequence shown here is derived from an EMBL/GenBank/DDBJ whole genome shotgun (WGS) entry which is preliminary data.</text>
</comment>
<evidence type="ECO:0000259" key="2">
    <source>
        <dbReference type="PROSITE" id="PS50056"/>
    </source>
</evidence>
<dbReference type="RefSeq" id="WP_110336728.1">
    <property type="nucleotide sequence ID" value="NZ_MASU01000005.1"/>
</dbReference>
<evidence type="ECO:0000256" key="1">
    <source>
        <dbReference type="ARBA" id="ARBA00009580"/>
    </source>
</evidence>
<comment type="similarity">
    <text evidence="1">Belongs to the protein-tyrosine phosphatase family.</text>
</comment>
<dbReference type="AlphaFoldDB" id="A0A318MCP3"/>
<dbReference type="PROSITE" id="PS50056">
    <property type="entry name" value="TYR_PHOSPHATASE_2"/>
    <property type="match status" value="1"/>
</dbReference>
<dbReference type="Gene3D" id="3.90.190.10">
    <property type="entry name" value="Protein tyrosine phosphatase superfamily"/>
    <property type="match status" value="1"/>
</dbReference>